<sequence>MPKFALLVRATAFSESGKLPPDASTLLTKMTEYNTLLLDSGVLLSGDGLSASSRGARVYFSSTAAPTVKKGPFDVDTLVSGYWMIKAKDLDEAVEWARKIPFATDDGIVEVRPVTGPEDFGEHMTDELKAKAEELRVRLEKQGE</sequence>
<keyword evidence="3" id="KW-1185">Reference proteome</keyword>
<accession>A0AA39XHP2</accession>
<dbReference type="InterPro" id="IPR005545">
    <property type="entry name" value="YCII"/>
</dbReference>
<dbReference type="EMBL" id="JAULSU010000001">
    <property type="protein sequence ID" value="KAK0634186.1"/>
    <property type="molecule type" value="Genomic_DNA"/>
</dbReference>
<dbReference type="Gene3D" id="3.30.70.1060">
    <property type="entry name" value="Dimeric alpha+beta barrel"/>
    <property type="match status" value="1"/>
</dbReference>
<comment type="caution">
    <text evidence="2">The sequence shown here is derived from an EMBL/GenBank/DDBJ whole genome shotgun (WGS) entry which is preliminary data.</text>
</comment>
<evidence type="ECO:0000313" key="2">
    <source>
        <dbReference type="EMBL" id="KAK0634186.1"/>
    </source>
</evidence>
<dbReference type="PANTHER" id="PTHR35174:SF4">
    <property type="entry name" value="BLL7163 PROTEIN"/>
    <property type="match status" value="1"/>
</dbReference>
<gene>
    <name evidence="2" type="ORF">B0T14DRAFT_561701</name>
</gene>
<proteinExistence type="predicted"/>
<evidence type="ECO:0000259" key="1">
    <source>
        <dbReference type="Pfam" id="PF03795"/>
    </source>
</evidence>
<organism evidence="2 3">
    <name type="scientific">Immersiella caudata</name>
    <dbReference type="NCBI Taxonomy" id="314043"/>
    <lineage>
        <taxon>Eukaryota</taxon>
        <taxon>Fungi</taxon>
        <taxon>Dikarya</taxon>
        <taxon>Ascomycota</taxon>
        <taxon>Pezizomycotina</taxon>
        <taxon>Sordariomycetes</taxon>
        <taxon>Sordariomycetidae</taxon>
        <taxon>Sordariales</taxon>
        <taxon>Lasiosphaeriaceae</taxon>
        <taxon>Immersiella</taxon>
    </lineage>
</organism>
<dbReference type="AlphaFoldDB" id="A0AA39XHP2"/>
<dbReference type="Proteomes" id="UP001175000">
    <property type="component" value="Unassembled WGS sequence"/>
</dbReference>
<reference evidence="2" key="1">
    <citation type="submission" date="2023-06" db="EMBL/GenBank/DDBJ databases">
        <title>Genome-scale phylogeny and comparative genomics of the fungal order Sordariales.</title>
        <authorList>
            <consortium name="Lawrence Berkeley National Laboratory"/>
            <person name="Hensen N."/>
            <person name="Bonometti L."/>
            <person name="Westerberg I."/>
            <person name="Brannstrom I.O."/>
            <person name="Guillou S."/>
            <person name="Cros-Aarteil S."/>
            <person name="Calhoun S."/>
            <person name="Haridas S."/>
            <person name="Kuo A."/>
            <person name="Mondo S."/>
            <person name="Pangilinan J."/>
            <person name="Riley R."/>
            <person name="Labutti K."/>
            <person name="Andreopoulos B."/>
            <person name="Lipzen A."/>
            <person name="Chen C."/>
            <person name="Yanf M."/>
            <person name="Daum C."/>
            <person name="Ng V."/>
            <person name="Clum A."/>
            <person name="Steindorff A."/>
            <person name="Ohm R."/>
            <person name="Martin F."/>
            <person name="Silar P."/>
            <person name="Natvig D."/>
            <person name="Lalanne C."/>
            <person name="Gautier V."/>
            <person name="Ament-Velasquez S.L."/>
            <person name="Kruys A."/>
            <person name="Hutchinson M.I."/>
            <person name="Powell A.J."/>
            <person name="Barry K."/>
            <person name="Miller A.N."/>
            <person name="Grigoriev I.V."/>
            <person name="Debuchy R."/>
            <person name="Gladieux P."/>
            <person name="Thoren M.H."/>
            <person name="Johannesson H."/>
        </authorList>
    </citation>
    <scope>NUCLEOTIDE SEQUENCE</scope>
    <source>
        <strain evidence="2">CBS 606.72</strain>
    </source>
</reference>
<feature type="domain" description="YCII-related" evidence="1">
    <location>
        <begin position="23"/>
        <end position="115"/>
    </location>
</feature>
<name>A0AA39XHP2_9PEZI</name>
<dbReference type="SUPFAM" id="SSF54909">
    <property type="entry name" value="Dimeric alpha+beta barrel"/>
    <property type="match status" value="1"/>
</dbReference>
<dbReference type="InterPro" id="IPR011008">
    <property type="entry name" value="Dimeric_a/b-barrel"/>
</dbReference>
<protein>
    <recommendedName>
        <fullName evidence="1">YCII-related domain-containing protein</fullName>
    </recommendedName>
</protein>
<dbReference type="Pfam" id="PF03795">
    <property type="entry name" value="YCII"/>
    <property type="match status" value="1"/>
</dbReference>
<dbReference type="PANTHER" id="PTHR35174">
    <property type="entry name" value="BLL7171 PROTEIN-RELATED"/>
    <property type="match status" value="1"/>
</dbReference>
<evidence type="ECO:0000313" key="3">
    <source>
        <dbReference type="Proteomes" id="UP001175000"/>
    </source>
</evidence>